<comment type="subcellular location">
    <subcellularLocation>
        <location evidence="1 12">Cytoplasm</location>
    </subcellularLocation>
</comment>
<dbReference type="PROSITE" id="PS51674">
    <property type="entry name" value="4FE4S_WBL"/>
    <property type="match status" value="1"/>
</dbReference>
<name>A0A7K3QQ81_9ACTN</name>
<organism evidence="14 15">
    <name type="scientific">Streptomyces bauhiniae</name>
    <dbReference type="NCBI Taxonomy" id="2340725"/>
    <lineage>
        <taxon>Bacteria</taxon>
        <taxon>Bacillati</taxon>
        <taxon>Actinomycetota</taxon>
        <taxon>Actinomycetes</taxon>
        <taxon>Kitasatosporales</taxon>
        <taxon>Streptomycetaceae</taxon>
        <taxon>Streptomyces</taxon>
    </lineage>
</organism>
<comment type="cofactor">
    <cofactor evidence="12">
        <name>[4Fe-4S] cluster</name>
        <dbReference type="ChEBI" id="CHEBI:49883"/>
    </cofactor>
    <text evidence="12">Binds 1 [4Fe-4S] cluster per subunit. Following nitrosylation of the [4Fe-4S] cluster binds 1 [4Fe-8(NO)] cluster per subunit.</text>
</comment>
<evidence type="ECO:0000256" key="5">
    <source>
        <dbReference type="ARBA" id="ARBA00022723"/>
    </source>
</evidence>
<feature type="binding site" evidence="12">
    <location>
        <position position="50"/>
    </location>
    <ligand>
        <name>[4Fe-4S] cluster</name>
        <dbReference type="ChEBI" id="CHEBI:49883"/>
    </ligand>
</feature>
<dbReference type="InterPro" id="IPR034768">
    <property type="entry name" value="4FE4S_WBL"/>
</dbReference>
<comment type="PTM">
    <text evidence="12">Upon Fe-S cluster removal intramolecular disulfide bonds are formed.</text>
</comment>
<keyword evidence="11 12" id="KW-0804">Transcription</keyword>
<keyword evidence="10 12" id="KW-1015">Disulfide bond</keyword>
<dbReference type="GO" id="GO:0005737">
    <property type="term" value="C:cytoplasm"/>
    <property type="evidence" value="ECO:0007669"/>
    <property type="project" value="UniProtKB-SubCell"/>
</dbReference>
<keyword evidence="6 12" id="KW-0408">Iron</keyword>
<comment type="function">
    <text evidence="12">Acts as a transcriptional regulator. Probably redox-responsive. The apo- but not holo-form probably binds DNA.</text>
</comment>
<evidence type="ECO:0000256" key="1">
    <source>
        <dbReference type="ARBA" id="ARBA00004496"/>
    </source>
</evidence>
<gene>
    <name evidence="12" type="primary">whiB</name>
    <name evidence="14" type="ORF">G3I21_09855</name>
</gene>
<evidence type="ECO:0000256" key="12">
    <source>
        <dbReference type="HAMAP-Rule" id="MF_01479"/>
    </source>
</evidence>
<evidence type="ECO:0000256" key="7">
    <source>
        <dbReference type="ARBA" id="ARBA00023014"/>
    </source>
</evidence>
<comment type="PTM">
    <text evidence="12">The Fe-S cluster can be nitrosylated by nitric oxide (NO).</text>
</comment>
<proteinExistence type="inferred from homology"/>
<evidence type="ECO:0000256" key="8">
    <source>
        <dbReference type="ARBA" id="ARBA00023015"/>
    </source>
</evidence>
<evidence type="ECO:0000256" key="4">
    <source>
        <dbReference type="ARBA" id="ARBA00022490"/>
    </source>
</evidence>
<comment type="similarity">
    <text evidence="2 12">Belongs to the WhiB family.</text>
</comment>
<dbReference type="AlphaFoldDB" id="A0A7K3QQ81"/>
<dbReference type="GO" id="GO:0051539">
    <property type="term" value="F:4 iron, 4 sulfur cluster binding"/>
    <property type="evidence" value="ECO:0007669"/>
    <property type="project" value="UniProtKB-UniRule"/>
</dbReference>
<feature type="domain" description="4Fe-4S Wbl-type" evidence="13">
    <location>
        <begin position="19"/>
        <end position="83"/>
    </location>
</feature>
<evidence type="ECO:0000313" key="15">
    <source>
        <dbReference type="Proteomes" id="UP000470520"/>
    </source>
</evidence>
<accession>A0A7K3QQ81</accession>
<keyword evidence="9 12" id="KW-0238">DNA-binding</keyword>
<comment type="caution">
    <text evidence="14">The sequence shown here is derived from an EMBL/GenBank/DDBJ whole genome shotgun (WGS) entry which is preliminary data.</text>
</comment>
<keyword evidence="8 12" id="KW-0805">Transcription regulation</keyword>
<dbReference type="Proteomes" id="UP000470520">
    <property type="component" value="Unassembled WGS sequence"/>
</dbReference>
<feature type="binding site" evidence="12">
    <location>
        <position position="53"/>
    </location>
    <ligand>
        <name>[4Fe-4S] cluster</name>
        <dbReference type="ChEBI" id="CHEBI:49883"/>
    </ligand>
</feature>
<dbReference type="GO" id="GO:0003677">
    <property type="term" value="F:DNA binding"/>
    <property type="evidence" value="ECO:0007669"/>
    <property type="project" value="UniProtKB-UniRule"/>
</dbReference>
<dbReference type="PANTHER" id="PTHR38839">
    <property type="entry name" value="TRANSCRIPTIONAL REGULATOR WHID-RELATED"/>
    <property type="match status" value="1"/>
</dbReference>
<dbReference type="GO" id="GO:0046872">
    <property type="term" value="F:metal ion binding"/>
    <property type="evidence" value="ECO:0007669"/>
    <property type="project" value="UniProtKB-KW"/>
</dbReference>
<dbReference type="HAMAP" id="MF_01479">
    <property type="entry name" value="WhiB"/>
    <property type="match status" value="1"/>
</dbReference>
<dbReference type="RefSeq" id="WP_164187862.1">
    <property type="nucleotide sequence ID" value="NZ_JAAGMR010000123.1"/>
</dbReference>
<keyword evidence="3 12" id="KW-0004">4Fe-4S</keyword>
<keyword evidence="4 12" id="KW-0963">Cytoplasm</keyword>
<evidence type="ECO:0000259" key="13">
    <source>
        <dbReference type="PROSITE" id="PS51674"/>
    </source>
</evidence>
<dbReference type="GO" id="GO:0047134">
    <property type="term" value="F:protein-disulfide reductase [NAD(P)H] activity"/>
    <property type="evidence" value="ECO:0007669"/>
    <property type="project" value="TreeGrafter"/>
</dbReference>
<evidence type="ECO:0000256" key="9">
    <source>
        <dbReference type="ARBA" id="ARBA00023125"/>
    </source>
</evidence>
<evidence type="ECO:0000256" key="10">
    <source>
        <dbReference type="ARBA" id="ARBA00023157"/>
    </source>
</evidence>
<reference evidence="14 15" key="1">
    <citation type="submission" date="2020-01" db="EMBL/GenBank/DDBJ databases">
        <title>Insect and environment-associated Actinomycetes.</title>
        <authorList>
            <person name="Currrie C."/>
            <person name="Chevrette M."/>
            <person name="Carlson C."/>
            <person name="Stubbendieck R."/>
            <person name="Wendt-Pienkowski E."/>
        </authorList>
    </citation>
    <scope>NUCLEOTIDE SEQUENCE [LARGE SCALE GENOMIC DNA]</scope>
    <source>
        <strain evidence="14 15">SID7754</strain>
    </source>
</reference>
<evidence type="ECO:0000256" key="3">
    <source>
        <dbReference type="ARBA" id="ARBA00022485"/>
    </source>
</evidence>
<dbReference type="EMBL" id="JAAGMR010000123">
    <property type="protein sequence ID" value="NEB92022.1"/>
    <property type="molecule type" value="Genomic_DNA"/>
</dbReference>
<evidence type="ECO:0000256" key="6">
    <source>
        <dbReference type="ARBA" id="ARBA00023004"/>
    </source>
</evidence>
<dbReference type="PANTHER" id="PTHR38839:SF5">
    <property type="entry name" value="TRANSCRIPTIONAL REGULATOR WHID"/>
    <property type="match status" value="1"/>
</dbReference>
<dbReference type="GO" id="GO:0045892">
    <property type="term" value="P:negative regulation of DNA-templated transcription"/>
    <property type="evidence" value="ECO:0007669"/>
    <property type="project" value="TreeGrafter"/>
</dbReference>
<evidence type="ECO:0000256" key="2">
    <source>
        <dbReference type="ARBA" id="ARBA00006597"/>
    </source>
</evidence>
<dbReference type="GO" id="GO:0035731">
    <property type="term" value="F:dinitrosyl-iron complex binding"/>
    <property type="evidence" value="ECO:0007669"/>
    <property type="project" value="UniProtKB-UniRule"/>
</dbReference>
<keyword evidence="5 12" id="KW-0479">Metal-binding</keyword>
<dbReference type="InterPro" id="IPR003482">
    <property type="entry name" value="Whib"/>
</dbReference>
<protein>
    <recommendedName>
        <fullName evidence="12">Transcriptional regulator WhiB</fullName>
    </recommendedName>
</protein>
<feature type="binding site" evidence="12">
    <location>
        <position position="20"/>
    </location>
    <ligand>
        <name>[4Fe-4S] cluster</name>
        <dbReference type="ChEBI" id="CHEBI:49883"/>
    </ligand>
</feature>
<dbReference type="GO" id="GO:0045454">
    <property type="term" value="P:cell redox homeostasis"/>
    <property type="evidence" value="ECO:0007669"/>
    <property type="project" value="TreeGrafter"/>
</dbReference>
<dbReference type="Pfam" id="PF02467">
    <property type="entry name" value="Whib"/>
    <property type="match status" value="1"/>
</dbReference>
<evidence type="ECO:0000256" key="11">
    <source>
        <dbReference type="ARBA" id="ARBA00023163"/>
    </source>
</evidence>
<feature type="binding site" evidence="12">
    <location>
        <position position="59"/>
    </location>
    <ligand>
        <name>[4Fe-4S] cluster</name>
        <dbReference type="ChEBI" id="CHEBI:49883"/>
    </ligand>
</feature>
<evidence type="ECO:0000313" key="14">
    <source>
        <dbReference type="EMBL" id="NEB92022.1"/>
    </source>
</evidence>
<sequence>MKSTTKPLLDAWQWQMRASCRGLDSAVFFTPHGERGRARKRREEAARAICRSCPVSTACGSFATASGQYYGVWGGRTEAERRVERGVPRPR</sequence>
<keyword evidence="7 12" id="KW-0411">Iron-sulfur</keyword>